<protein>
    <submittedName>
        <fullName evidence="2">Calcium homeostasis modulator protein 6-like</fullName>
    </submittedName>
</protein>
<evidence type="ECO:0000313" key="3">
    <source>
        <dbReference type="Proteomes" id="UP000727407"/>
    </source>
</evidence>
<sequence>MDDRRRITDFLKSRVGNLGIASLVLVVLEKMMDSDFVCPCQPGYNEVICACYAIVPFIICFAFTLSFVDPKPEDRGLQGNRYLFSALISFIWLFLFFIDGRYVSCACSRWSGRYTETGALKWCKHNESETVALVNLQETQRCITGSQ</sequence>
<feature type="transmembrane region" description="Helical" evidence="1">
    <location>
        <begin position="80"/>
        <end position="98"/>
    </location>
</feature>
<organism evidence="2 3">
    <name type="scientific">Clarias magur</name>
    <name type="common">Asian catfish</name>
    <name type="synonym">Macropteronotus magur</name>
    <dbReference type="NCBI Taxonomy" id="1594786"/>
    <lineage>
        <taxon>Eukaryota</taxon>
        <taxon>Metazoa</taxon>
        <taxon>Chordata</taxon>
        <taxon>Craniata</taxon>
        <taxon>Vertebrata</taxon>
        <taxon>Euteleostomi</taxon>
        <taxon>Actinopterygii</taxon>
        <taxon>Neopterygii</taxon>
        <taxon>Teleostei</taxon>
        <taxon>Ostariophysi</taxon>
        <taxon>Siluriformes</taxon>
        <taxon>Clariidae</taxon>
        <taxon>Clarias</taxon>
    </lineage>
</organism>
<dbReference type="EMBL" id="QNUK01000829">
    <property type="protein sequence ID" value="KAF5889302.1"/>
    <property type="molecule type" value="Genomic_DNA"/>
</dbReference>
<dbReference type="Proteomes" id="UP000727407">
    <property type="component" value="Unassembled WGS sequence"/>
</dbReference>
<dbReference type="AlphaFoldDB" id="A0A8J4TY11"/>
<feature type="transmembrane region" description="Helical" evidence="1">
    <location>
        <begin position="44"/>
        <end position="68"/>
    </location>
</feature>
<name>A0A8J4TY11_CLAMG</name>
<keyword evidence="1" id="KW-1133">Transmembrane helix</keyword>
<accession>A0A8J4TY11</accession>
<gene>
    <name evidence="2" type="ORF">DAT39_021000</name>
</gene>
<keyword evidence="3" id="KW-1185">Reference proteome</keyword>
<evidence type="ECO:0000313" key="2">
    <source>
        <dbReference type="EMBL" id="KAF5889302.1"/>
    </source>
</evidence>
<proteinExistence type="predicted"/>
<keyword evidence="1" id="KW-0472">Membrane</keyword>
<evidence type="ECO:0000256" key="1">
    <source>
        <dbReference type="SAM" id="Phobius"/>
    </source>
</evidence>
<comment type="caution">
    <text evidence="2">The sequence shown here is derived from an EMBL/GenBank/DDBJ whole genome shotgun (WGS) entry which is preliminary data.</text>
</comment>
<keyword evidence="1" id="KW-0812">Transmembrane</keyword>
<dbReference type="OrthoDB" id="8740304at2759"/>
<feature type="non-terminal residue" evidence="2">
    <location>
        <position position="147"/>
    </location>
</feature>
<reference evidence="2" key="1">
    <citation type="submission" date="2020-07" db="EMBL/GenBank/DDBJ databases">
        <title>Clarias magur genome sequencing, assembly and annotation.</title>
        <authorList>
            <person name="Kushwaha B."/>
            <person name="Kumar R."/>
            <person name="Das P."/>
            <person name="Joshi C.G."/>
            <person name="Kumar D."/>
            <person name="Nagpure N.S."/>
            <person name="Pandey M."/>
            <person name="Agarwal S."/>
            <person name="Srivastava S."/>
            <person name="Singh M."/>
            <person name="Sahoo L."/>
            <person name="Jayasankar P."/>
            <person name="Meher P.K."/>
            <person name="Koringa P.G."/>
            <person name="Iquebal M.A."/>
            <person name="Das S.P."/>
            <person name="Bit A."/>
            <person name="Patnaik S."/>
            <person name="Patel N."/>
            <person name="Shah T.M."/>
            <person name="Hinsu A."/>
            <person name="Jena J.K."/>
        </authorList>
    </citation>
    <scope>NUCLEOTIDE SEQUENCE</scope>
    <source>
        <strain evidence="2">CIFAMagur01</strain>
        <tissue evidence="2">Testis</tissue>
    </source>
</reference>